<dbReference type="InterPro" id="IPR014464">
    <property type="entry name" value="CvfB_fam"/>
</dbReference>
<dbReference type="STRING" id="1121345.SAMN02745217_02353"/>
<dbReference type="InterPro" id="IPR040764">
    <property type="entry name" value="CvfB_WH"/>
</dbReference>
<keyword evidence="4" id="KW-1185">Reference proteome</keyword>
<dbReference type="InterPro" id="IPR039566">
    <property type="entry name" value="CvfB_S1_st"/>
</dbReference>
<dbReference type="PANTHER" id="PTHR37296">
    <property type="entry name" value="CONSERVED VIRULENCE FACTOR B"/>
    <property type="match status" value="1"/>
</dbReference>
<dbReference type="InterPro" id="IPR012340">
    <property type="entry name" value="NA-bd_OB-fold"/>
</dbReference>
<dbReference type="PROSITE" id="PS50126">
    <property type="entry name" value="S1"/>
    <property type="match status" value="1"/>
</dbReference>
<evidence type="ECO:0000313" key="3">
    <source>
        <dbReference type="EMBL" id="SHO49478.1"/>
    </source>
</evidence>
<dbReference type="Proteomes" id="UP000184612">
    <property type="component" value="Unassembled WGS sequence"/>
</dbReference>
<dbReference type="Pfam" id="PF17783">
    <property type="entry name" value="WHD_CvfB"/>
    <property type="match status" value="1"/>
</dbReference>
<organism evidence="3 4">
    <name type="scientific">Anaerocolumna xylanovorans DSM 12503</name>
    <dbReference type="NCBI Taxonomy" id="1121345"/>
    <lineage>
        <taxon>Bacteria</taxon>
        <taxon>Bacillati</taxon>
        <taxon>Bacillota</taxon>
        <taxon>Clostridia</taxon>
        <taxon>Lachnospirales</taxon>
        <taxon>Lachnospiraceae</taxon>
        <taxon>Anaerocolumna</taxon>
    </lineage>
</organism>
<reference evidence="3 4" key="1">
    <citation type="submission" date="2016-12" db="EMBL/GenBank/DDBJ databases">
        <authorList>
            <person name="Song W.-J."/>
            <person name="Kurnit D.M."/>
        </authorList>
    </citation>
    <scope>NUCLEOTIDE SEQUENCE [LARGE SCALE GENOMIC DNA]</scope>
    <source>
        <strain evidence="3 4">DSM 12503</strain>
    </source>
</reference>
<dbReference type="PANTHER" id="PTHR37296:SF1">
    <property type="entry name" value="CONSERVED VIRULENCE FACTOR B"/>
    <property type="match status" value="1"/>
</dbReference>
<comment type="similarity">
    <text evidence="1">Belongs to the CvfB family.</text>
</comment>
<dbReference type="SMART" id="SM00316">
    <property type="entry name" value="S1"/>
    <property type="match status" value="2"/>
</dbReference>
<dbReference type="InterPro" id="IPR048587">
    <property type="entry name" value="CvfB_S1_3rd"/>
</dbReference>
<dbReference type="Pfam" id="PF21543">
    <property type="entry name" value="CvfB_2nd"/>
    <property type="match status" value="1"/>
</dbReference>
<dbReference type="SUPFAM" id="SSF50249">
    <property type="entry name" value="Nucleic acid-binding proteins"/>
    <property type="match status" value="1"/>
</dbReference>
<evidence type="ECO:0000256" key="1">
    <source>
        <dbReference type="PIRNR" id="PIRNR012524"/>
    </source>
</evidence>
<dbReference type="InterPro" id="IPR036388">
    <property type="entry name" value="WH-like_DNA-bd_sf"/>
</dbReference>
<protein>
    <recommendedName>
        <fullName evidence="2">S1 motif domain-containing protein</fullName>
    </recommendedName>
</protein>
<dbReference type="Pfam" id="PF13509">
    <property type="entry name" value="S1_2"/>
    <property type="match status" value="2"/>
</dbReference>
<evidence type="ECO:0000259" key="2">
    <source>
        <dbReference type="PROSITE" id="PS50126"/>
    </source>
</evidence>
<sequence>MIKLGELQELEMVKSTDFGIYLKEPGSQAEERILLPKAQVPKDIKAGDVLPVFVYKDSDDRPIATTLTPQITLGGTALLQVKEVTPIGAFLDWGLAKDLLLPFKEQTERVHTGDQVLVALYIDKSTRLCATMKIYDYLKQDSPYKKGDKVIGTVYEIIKSFGAFVAVDNCYSALVPEKELKTNLKAGDSVEARVTSVKEDGKLDLSLREEIPIQIDADAELVYKLLEEAGGFLPYHDKTEPSLIAEKFGLSKNAYKRAVGRLMKEQKIRITTEGIEKIK</sequence>
<proteinExistence type="inferred from homology"/>
<feature type="domain" description="S1 motif" evidence="2">
    <location>
        <begin position="147"/>
        <end position="208"/>
    </location>
</feature>
<dbReference type="InterPro" id="IPR003029">
    <property type="entry name" value="S1_domain"/>
</dbReference>
<accession>A0A1M7YAB7</accession>
<evidence type="ECO:0000313" key="4">
    <source>
        <dbReference type="Proteomes" id="UP000184612"/>
    </source>
</evidence>
<gene>
    <name evidence="3" type="ORF">SAMN02745217_02353</name>
</gene>
<dbReference type="AlphaFoldDB" id="A0A1M7YAB7"/>
<name>A0A1M7YAB7_9FIRM</name>
<dbReference type="Gene3D" id="1.10.10.10">
    <property type="entry name" value="Winged helix-like DNA-binding domain superfamily/Winged helix DNA-binding domain"/>
    <property type="match status" value="1"/>
</dbReference>
<dbReference type="EMBL" id="FRFD01000006">
    <property type="protein sequence ID" value="SHO49478.1"/>
    <property type="molecule type" value="Genomic_DNA"/>
</dbReference>
<dbReference type="RefSeq" id="WP_175562046.1">
    <property type="nucleotide sequence ID" value="NZ_FRFD01000006.1"/>
</dbReference>
<dbReference type="PIRSF" id="PIRSF012524">
    <property type="entry name" value="YitL_S1"/>
    <property type="match status" value="1"/>
</dbReference>
<dbReference type="GO" id="GO:0003676">
    <property type="term" value="F:nucleic acid binding"/>
    <property type="evidence" value="ECO:0007669"/>
    <property type="project" value="InterPro"/>
</dbReference>
<dbReference type="Gene3D" id="2.40.50.140">
    <property type="entry name" value="Nucleic acid-binding proteins"/>
    <property type="match status" value="2"/>
</dbReference>